<dbReference type="InterPro" id="IPR010839">
    <property type="entry name" value="AtuA_N"/>
</dbReference>
<keyword evidence="3" id="KW-1185">Reference proteome</keyword>
<evidence type="ECO:0000313" key="2">
    <source>
        <dbReference type="EMBL" id="KAI7745124.1"/>
    </source>
</evidence>
<name>A0AAD5CNX3_AMBAR</name>
<feature type="domain" description="Acyclic terpene utilisation N-terminal" evidence="1">
    <location>
        <begin position="18"/>
        <end position="116"/>
    </location>
</feature>
<dbReference type="Proteomes" id="UP001206925">
    <property type="component" value="Unassembled WGS sequence"/>
</dbReference>
<dbReference type="AlphaFoldDB" id="A0AAD5CNX3"/>
<evidence type="ECO:0000259" key="1">
    <source>
        <dbReference type="Pfam" id="PF07287"/>
    </source>
</evidence>
<protein>
    <recommendedName>
        <fullName evidence="1">Acyclic terpene utilisation N-terminal domain-containing protein</fullName>
    </recommendedName>
</protein>
<dbReference type="PANTHER" id="PTHR47472">
    <property type="entry name" value="PROPIONYL-COA CARBOXYLASE"/>
    <property type="match status" value="1"/>
</dbReference>
<accession>A0AAD5CNX3</accession>
<sequence>CEDLKSNKAFSPLLKLDWNGWEEISYGGYKCLERAKAAEFLVRSWMEEVCPGTSARIMSYIIGLDSLKAISLEDTTLMTKDIRLRMDGLFEHEKHAIEFTKEFMALYTNGLAGGGGGI</sequence>
<dbReference type="Pfam" id="PF07287">
    <property type="entry name" value="AtuA"/>
    <property type="match status" value="1"/>
</dbReference>
<gene>
    <name evidence="2" type="ORF">M8C21_003763</name>
</gene>
<dbReference type="PANTHER" id="PTHR47472:SF1">
    <property type="entry name" value="DUF1446-DOMAIN-CONTAINING PROTEIN"/>
    <property type="match status" value="1"/>
</dbReference>
<proteinExistence type="predicted"/>
<reference evidence="2" key="1">
    <citation type="submission" date="2022-06" db="EMBL/GenBank/DDBJ databases">
        <title>Uncovering the hologenomic basis of an extraordinary plant invasion.</title>
        <authorList>
            <person name="Bieker V.C."/>
            <person name="Martin M.D."/>
            <person name="Gilbert T."/>
            <person name="Hodgins K."/>
            <person name="Battlay P."/>
            <person name="Petersen B."/>
            <person name="Wilson J."/>
        </authorList>
    </citation>
    <scope>NUCLEOTIDE SEQUENCE</scope>
    <source>
        <strain evidence="2">AA19_3_7</strain>
        <tissue evidence="2">Leaf</tissue>
    </source>
</reference>
<evidence type="ECO:0000313" key="3">
    <source>
        <dbReference type="Proteomes" id="UP001206925"/>
    </source>
</evidence>
<feature type="non-terminal residue" evidence="2">
    <location>
        <position position="118"/>
    </location>
</feature>
<comment type="caution">
    <text evidence="2">The sequence shown here is derived from an EMBL/GenBank/DDBJ whole genome shotgun (WGS) entry which is preliminary data.</text>
</comment>
<organism evidence="2 3">
    <name type="scientific">Ambrosia artemisiifolia</name>
    <name type="common">Common ragweed</name>
    <dbReference type="NCBI Taxonomy" id="4212"/>
    <lineage>
        <taxon>Eukaryota</taxon>
        <taxon>Viridiplantae</taxon>
        <taxon>Streptophyta</taxon>
        <taxon>Embryophyta</taxon>
        <taxon>Tracheophyta</taxon>
        <taxon>Spermatophyta</taxon>
        <taxon>Magnoliopsida</taxon>
        <taxon>eudicotyledons</taxon>
        <taxon>Gunneridae</taxon>
        <taxon>Pentapetalae</taxon>
        <taxon>asterids</taxon>
        <taxon>campanulids</taxon>
        <taxon>Asterales</taxon>
        <taxon>Asteraceae</taxon>
        <taxon>Asteroideae</taxon>
        <taxon>Heliantheae alliance</taxon>
        <taxon>Heliantheae</taxon>
        <taxon>Ambrosia</taxon>
    </lineage>
</organism>
<dbReference type="EMBL" id="JAMZMK010007356">
    <property type="protein sequence ID" value="KAI7745124.1"/>
    <property type="molecule type" value="Genomic_DNA"/>
</dbReference>
<feature type="non-terminal residue" evidence="2">
    <location>
        <position position="1"/>
    </location>
</feature>